<sequence>MNTDSRSPGDDVDGVAAALPEHVPTGPLWAELRDAIRGTGADYTKIPLRRAVFLLAVPMVLELVLESTFAVVDIFFVAKLGASAVATVGLTESYLFLLYAIAMGLAMAVTAVVARRIGEHRREAAAVSAVQAIWIAALASLPFAVAGIVWARELLQLMGADAWTLEHGYRYMQWALGSNAVIMLLFVINAVFRGAGDASSAMRVLWVANGLNIVLDPLLIFGFGPVPAMGIEGAAIATTIGRGLGVMMQLWILFRGGQHIRVAASQLGWDRATALNIVRTSLGGIGQMIVAMTSWIFLMRILASIGSEAVAGATIAIRIMMFTTMPAWGMSNAAATLVGQNLGAGEPGRAEASVWRIGWYNMAYLVAVSALFFAFPRELVALFTADAMVIDIGGEWLRILSYSFFVYGWWMVAVQAFNGAGDTVTPTKINLVFFWLIQIPLCWYLALQLDWQQTGVFWGVFVSETAVGLFTLWLFTRGRWKSAQV</sequence>
<feature type="transmembrane region" description="Helical" evidence="10">
    <location>
        <begin position="396"/>
        <end position="417"/>
    </location>
</feature>
<dbReference type="InterPro" id="IPR002528">
    <property type="entry name" value="MATE_fam"/>
</dbReference>
<gene>
    <name evidence="11" type="primary">yeeO</name>
    <name evidence="11" type="ORF">LYB30171_01994</name>
</gene>
<dbReference type="RefSeq" id="WP_215218536.1">
    <property type="nucleotide sequence ID" value="NZ_OU015430.1"/>
</dbReference>
<evidence type="ECO:0000256" key="3">
    <source>
        <dbReference type="ARBA" id="ARBA00022449"/>
    </source>
</evidence>
<comment type="subcellular location">
    <subcellularLocation>
        <location evidence="1">Cell inner membrane</location>
        <topology evidence="1">Multi-pass membrane protein</topology>
    </subcellularLocation>
</comment>
<feature type="transmembrane region" description="Helical" evidence="10">
    <location>
        <begin position="96"/>
        <end position="114"/>
    </location>
</feature>
<dbReference type="PANTHER" id="PTHR43298">
    <property type="entry name" value="MULTIDRUG RESISTANCE PROTEIN NORM-RELATED"/>
    <property type="match status" value="1"/>
</dbReference>
<protein>
    <recommendedName>
        <fullName evidence="9">Multidrug-efflux transporter</fullName>
    </recommendedName>
</protein>
<evidence type="ECO:0000256" key="4">
    <source>
        <dbReference type="ARBA" id="ARBA00022475"/>
    </source>
</evidence>
<dbReference type="InterPro" id="IPR048279">
    <property type="entry name" value="MdtK-like"/>
</dbReference>
<proteinExistence type="predicted"/>
<dbReference type="PIRSF" id="PIRSF006603">
    <property type="entry name" value="DinF"/>
    <property type="match status" value="1"/>
</dbReference>
<feature type="transmembrane region" description="Helical" evidence="10">
    <location>
        <begin position="455"/>
        <end position="475"/>
    </location>
</feature>
<keyword evidence="2" id="KW-0813">Transport</keyword>
<dbReference type="CDD" id="cd13139">
    <property type="entry name" value="MATE_like_14"/>
    <property type="match status" value="1"/>
</dbReference>
<feature type="transmembrane region" description="Helical" evidence="10">
    <location>
        <begin position="357"/>
        <end position="376"/>
    </location>
</feature>
<evidence type="ECO:0000313" key="11">
    <source>
        <dbReference type="EMBL" id="CAG4975718.1"/>
    </source>
</evidence>
<keyword evidence="6 10" id="KW-1133">Transmembrane helix</keyword>
<feature type="transmembrane region" description="Helical" evidence="10">
    <location>
        <begin position="235"/>
        <end position="254"/>
    </location>
</feature>
<evidence type="ECO:0000256" key="2">
    <source>
        <dbReference type="ARBA" id="ARBA00022448"/>
    </source>
</evidence>
<keyword evidence="7" id="KW-0406">Ion transport</keyword>
<keyword evidence="12" id="KW-1185">Reference proteome</keyword>
<dbReference type="NCBIfam" id="TIGR00797">
    <property type="entry name" value="matE"/>
    <property type="match status" value="1"/>
</dbReference>
<dbReference type="PANTHER" id="PTHR43298:SF2">
    <property type="entry name" value="FMN_FAD EXPORTER YEEO-RELATED"/>
    <property type="match status" value="1"/>
</dbReference>
<keyword evidence="5 10" id="KW-0812">Transmembrane</keyword>
<evidence type="ECO:0000256" key="9">
    <source>
        <dbReference type="ARBA" id="ARBA00031636"/>
    </source>
</evidence>
<evidence type="ECO:0000256" key="1">
    <source>
        <dbReference type="ARBA" id="ARBA00004429"/>
    </source>
</evidence>
<keyword evidence="8 10" id="KW-0472">Membrane</keyword>
<evidence type="ECO:0000256" key="5">
    <source>
        <dbReference type="ARBA" id="ARBA00022692"/>
    </source>
</evidence>
<evidence type="ECO:0000256" key="6">
    <source>
        <dbReference type="ARBA" id="ARBA00022989"/>
    </source>
</evidence>
<dbReference type="InterPro" id="IPR050222">
    <property type="entry name" value="MATE_MdtK"/>
</dbReference>
<organism evidence="11 12">
    <name type="scientific">Novilysobacter luteus</name>
    <dbReference type="NCBI Taxonomy" id="2822368"/>
    <lineage>
        <taxon>Bacteria</taxon>
        <taxon>Pseudomonadati</taxon>
        <taxon>Pseudomonadota</taxon>
        <taxon>Gammaproteobacteria</taxon>
        <taxon>Lysobacterales</taxon>
        <taxon>Lysobacteraceae</taxon>
        <taxon>Novilysobacter</taxon>
    </lineage>
</organism>
<evidence type="ECO:0000313" key="12">
    <source>
        <dbReference type="Proteomes" id="UP000680116"/>
    </source>
</evidence>
<feature type="transmembrane region" description="Helical" evidence="10">
    <location>
        <begin position="429"/>
        <end position="449"/>
    </location>
</feature>
<evidence type="ECO:0000256" key="8">
    <source>
        <dbReference type="ARBA" id="ARBA00023136"/>
    </source>
</evidence>
<name>A0ABM8UH22_9GAMM</name>
<dbReference type="EMBL" id="OU015430">
    <property type="protein sequence ID" value="CAG4975718.1"/>
    <property type="molecule type" value="Genomic_DNA"/>
</dbReference>
<feature type="transmembrane region" description="Helical" evidence="10">
    <location>
        <begin position="274"/>
        <end position="295"/>
    </location>
</feature>
<feature type="transmembrane region" description="Helical" evidence="10">
    <location>
        <begin position="52"/>
        <end position="76"/>
    </location>
</feature>
<feature type="transmembrane region" description="Helical" evidence="10">
    <location>
        <begin position="126"/>
        <end position="151"/>
    </location>
</feature>
<dbReference type="Proteomes" id="UP000680116">
    <property type="component" value="Chromosome"/>
</dbReference>
<keyword evidence="4" id="KW-1003">Cell membrane</keyword>
<feature type="transmembrane region" description="Helical" evidence="10">
    <location>
        <begin position="204"/>
        <end position="223"/>
    </location>
</feature>
<reference evidence="11 12" key="1">
    <citation type="submission" date="2021-04" db="EMBL/GenBank/DDBJ databases">
        <authorList>
            <person name="Rodrigo-Torres L."/>
            <person name="Arahal R. D."/>
            <person name="Lucena T."/>
        </authorList>
    </citation>
    <scope>NUCLEOTIDE SEQUENCE [LARGE SCALE GENOMIC DNA]</scope>
    <source>
        <strain evidence="11 12">CECT 30171</strain>
    </source>
</reference>
<evidence type="ECO:0000256" key="7">
    <source>
        <dbReference type="ARBA" id="ARBA00023065"/>
    </source>
</evidence>
<evidence type="ECO:0000256" key="10">
    <source>
        <dbReference type="SAM" id="Phobius"/>
    </source>
</evidence>
<keyword evidence="3" id="KW-0050">Antiport</keyword>
<accession>A0ABM8UH22</accession>
<dbReference type="Pfam" id="PF01554">
    <property type="entry name" value="MatE"/>
    <property type="match status" value="2"/>
</dbReference>
<feature type="transmembrane region" description="Helical" evidence="10">
    <location>
        <begin position="171"/>
        <end position="192"/>
    </location>
</feature>